<reference evidence="1" key="1">
    <citation type="submission" date="2014-09" db="EMBL/GenBank/DDBJ databases">
        <authorList>
            <person name="Probst J Alexander"/>
        </authorList>
    </citation>
    <scope>NUCLEOTIDE SEQUENCE</scope>
</reference>
<evidence type="ECO:0000313" key="1">
    <source>
        <dbReference type="EMBL" id="CEG12932.1"/>
    </source>
</evidence>
<organism evidence="1">
    <name type="scientific">groundwater metagenome</name>
    <dbReference type="NCBI Taxonomy" id="717931"/>
    <lineage>
        <taxon>unclassified sequences</taxon>
        <taxon>metagenomes</taxon>
        <taxon>ecological metagenomes</taxon>
    </lineage>
</organism>
<dbReference type="EMBL" id="CCXY01000217">
    <property type="protein sequence ID" value="CEG12932.1"/>
    <property type="molecule type" value="Genomic_DNA"/>
</dbReference>
<sequence length="64" mass="7481">MTNDRTASNMTEVLRFKKFTHIQISFLAFQKEFLKSPSNSEVKKVKRKTSVHIISIPSKFYGKM</sequence>
<gene>
    <name evidence="1" type="ORF">MSIBF_A2940001</name>
</gene>
<protein>
    <submittedName>
        <fullName evidence="1">Uncharacterized protein</fullName>
    </submittedName>
</protein>
<name>A0A098EAA1_9ZZZZ</name>
<accession>A0A098EAA1</accession>
<proteinExistence type="predicted"/>
<dbReference type="AlphaFoldDB" id="A0A098EAA1"/>